<evidence type="ECO:0000256" key="1">
    <source>
        <dbReference type="SAM" id="MobiDB-lite"/>
    </source>
</evidence>
<name>A0A9P9KY23_FUSRE</name>
<dbReference type="EMBL" id="JAGMUX010000001">
    <property type="protein sequence ID" value="KAH7270536.1"/>
    <property type="molecule type" value="Genomic_DNA"/>
</dbReference>
<protein>
    <submittedName>
        <fullName evidence="2">Uncharacterized protein</fullName>
    </submittedName>
</protein>
<keyword evidence="3" id="KW-1185">Reference proteome</keyword>
<evidence type="ECO:0000313" key="3">
    <source>
        <dbReference type="Proteomes" id="UP000720189"/>
    </source>
</evidence>
<organism evidence="2 3">
    <name type="scientific">Fusarium redolens</name>
    <dbReference type="NCBI Taxonomy" id="48865"/>
    <lineage>
        <taxon>Eukaryota</taxon>
        <taxon>Fungi</taxon>
        <taxon>Dikarya</taxon>
        <taxon>Ascomycota</taxon>
        <taxon>Pezizomycotina</taxon>
        <taxon>Sordariomycetes</taxon>
        <taxon>Hypocreomycetidae</taxon>
        <taxon>Hypocreales</taxon>
        <taxon>Nectriaceae</taxon>
        <taxon>Fusarium</taxon>
        <taxon>Fusarium redolens species complex</taxon>
    </lineage>
</organism>
<feature type="region of interest" description="Disordered" evidence="1">
    <location>
        <begin position="194"/>
        <end position="220"/>
    </location>
</feature>
<dbReference type="GeneID" id="70228486"/>
<dbReference type="Proteomes" id="UP000720189">
    <property type="component" value="Unassembled WGS sequence"/>
</dbReference>
<sequence length="263" mass="29655">MEYYCKNSWQSGHFIGRVKSHDELIENARKLIQDFQNARSEIGDGIPSLVETAIELEELDKSVALVQQEESLRTAAVIREIKSTVRSVHYQSWEAVRIVGKKKKAVEKNGPDAMVPKRYFHSFRPMPKWVIRSKDKLDEAILCAQVGIFGNEQDGFSIQSDKVFEMNGKVKDALGIHMVLALRLWDEPTDIVGRTVSPDDESKGEGAHQHDTAVEGLDNEKPDEEVGCVYDNITLDQARAMAGEVGVQAWTEAARLQPLRRKH</sequence>
<comment type="caution">
    <text evidence="2">The sequence shown here is derived from an EMBL/GenBank/DDBJ whole genome shotgun (WGS) entry which is preliminary data.</text>
</comment>
<dbReference type="OrthoDB" id="3559235at2759"/>
<feature type="compositionally biased region" description="Basic and acidic residues" evidence="1">
    <location>
        <begin position="200"/>
        <end position="213"/>
    </location>
</feature>
<reference evidence="2" key="1">
    <citation type="journal article" date="2021" name="Nat. Commun.">
        <title>Genetic determinants of endophytism in the Arabidopsis root mycobiome.</title>
        <authorList>
            <person name="Mesny F."/>
            <person name="Miyauchi S."/>
            <person name="Thiergart T."/>
            <person name="Pickel B."/>
            <person name="Atanasova L."/>
            <person name="Karlsson M."/>
            <person name="Huettel B."/>
            <person name="Barry K.W."/>
            <person name="Haridas S."/>
            <person name="Chen C."/>
            <person name="Bauer D."/>
            <person name="Andreopoulos W."/>
            <person name="Pangilinan J."/>
            <person name="LaButti K."/>
            <person name="Riley R."/>
            <person name="Lipzen A."/>
            <person name="Clum A."/>
            <person name="Drula E."/>
            <person name="Henrissat B."/>
            <person name="Kohler A."/>
            <person name="Grigoriev I.V."/>
            <person name="Martin F.M."/>
            <person name="Hacquard S."/>
        </authorList>
    </citation>
    <scope>NUCLEOTIDE SEQUENCE</scope>
    <source>
        <strain evidence="2">MPI-CAGE-AT-0023</strain>
    </source>
</reference>
<evidence type="ECO:0000313" key="2">
    <source>
        <dbReference type="EMBL" id="KAH7270536.1"/>
    </source>
</evidence>
<proteinExistence type="predicted"/>
<dbReference type="RefSeq" id="XP_046057304.1">
    <property type="nucleotide sequence ID" value="XM_046198532.1"/>
</dbReference>
<dbReference type="AlphaFoldDB" id="A0A9P9KY23"/>
<accession>A0A9P9KY23</accession>
<gene>
    <name evidence="2" type="ORF">BKA55DRAFT_683595</name>
</gene>